<dbReference type="InterPro" id="IPR046364">
    <property type="entry name" value="Exo70_C"/>
</dbReference>
<keyword evidence="3" id="KW-0653">Protein transport</keyword>
<dbReference type="AlphaFoldDB" id="A0A6D2JVU8"/>
<dbReference type="Pfam" id="PF20669">
    <property type="entry name" value="Exo70_N"/>
    <property type="match status" value="1"/>
</dbReference>
<protein>
    <recommendedName>
        <fullName evidence="3">Exocyst subunit Exo70 family protein</fullName>
    </recommendedName>
</protein>
<evidence type="ECO:0000256" key="3">
    <source>
        <dbReference type="RuleBase" id="RU365026"/>
    </source>
</evidence>
<dbReference type="GO" id="GO:0005546">
    <property type="term" value="F:phosphatidylinositol-4,5-bisphosphate binding"/>
    <property type="evidence" value="ECO:0007669"/>
    <property type="project" value="InterPro"/>
</dbReference>
<accession>A0A6D2JVU8</accession>
<keyword evidence="3" id="KW-0268">Exocytosis</keyword>
<dbReference type="GO" id="GO:0000145">
    <property type="term" value="C:exocyst"/>
    <property type="evidence" value="ECO:0007669"/>
    <property type="project" value="InterPro"/>
</dbReference>
<evidence type="ECO:0000313" key="6">
    <source>
        <dbReference type="Proteomes" id="UP000467841"/>
    </source>
</evidence>
<evidence type="ECO:0000313" key="5">
    <source>
        <dbReference type="EMBL" id="CAA7044386.1"/>
    </source>
</evidence>
<reference evidence="5" key="1">
    <citation type="submission" date="2020-01" db="EMBL/GenBank/DDBJ databases">
        <authorList>
            <person name="Mishra B."/>
        </authorList>
    </citation>
    <scope>NUCLEOTIDE SEQUENCE [LARGE SCALE GENOMIC DNA]</scope>
</reference>
<evidence type="ECO:0000256" key="2">
    <source>
        <dbReference type="ARBA" id="ARBA00022448"/>
    </source>
</evidence>
<name>A0A6D2JVU8_9BRAS</name>
<dbReference type="Pfam" id="PF03081">
    <property type="entry name" value="Exo70_C"/>
    <property type="match status" value="1"/>
</dbReference>
<dbReference type="PANTHER" id="PTHR12542:SF95">
    <property type="entry name" value="EXOCYST SUBUNIT EXO70 FAMILY PROTEIN"/>
    <property type="match status" value="1"/>
</dbReference>
<sequence>MAEEAKRLERLKAMRSLLKSEMEKSETFSLALHKTGSKLEEINHKLLSLEADVKVERWRSSPFSDHIRHTIAPISAALRVFASVQDLERSLTIMMSSSDGVVVLGYVSDVKRLGEAMKLLSSSCVLALTWLEDTIEFLTENGMPEDHPCGLRFKTSIELLQELQMAEARAYLRGGSLYTALENLETEFERILQEEEEAFSEANMRMLKAIIKRLDAHKLLSNCVPVYVKIRIKVIKKRFQIDYLEKTITEADNVQDIGGDIDQWRLDMEMAVKEVYEFESKLCYQVFEVNNLALRCFGEIAASSTILPLVRFGSRISKCKKDTPKLLKLLDCFSTMDKIRNEFNRLFTGEQCSEIRRATRELISNLVNGVCEIFWELPCQVELQRPNCPPLDGGVPKLVSVVTDYCNKLLGSKNKPVLSKILEIDLGWKNETYQEELLTGHMYNVLREIALNLDAWSSSNKETALSCIFMMNNHCHFSGLRETPLGRLMGESWLSSHEQYRDYYAALYVKETWGKLLSLLNNKAQAVSSSSSSRKRAHRESIKRTLQSFAKGFDEMYREQSDWVVADEKLRWKIRQAMVRTVVPRYKSYLQSYIMVLVEEDHRSSDGGKHLNYTPKGLEVKLKTMFQSREETEKRDNKNSHFLDKVIGLGITEKSHLTLEAI</sequence>
<dbReference type="InterPro" id="IPR016159">
    <property type="entry name" value="Cullin_repeat-like_dom_sf"/>
</dbReference>
<comment type="caution">
    <text evidence="5">The sequence shown here is derived from an EMBL/GenBank/DDBJ whole genome shotgun (WGS) entry which is preliminary data.</text>
</comment>
<dbReference type="InterPro" id="IPR004140">
    <property type="entry name" value="Exo70"/>
</dbReference>
<keyword evidence="2 3" id="KW-0813">Transport</keyword>
<dbReference type="Proteomes" id="UP000467841">
    <property type="component" value="Unassembled WGS sequence"/>
</dbReference>
<evidence type="ECO:0000256" key="1">
    <source>
        <dbReference type="ARBA" id="ARBA00006756"/>
    </source>
</evidence>
<organism evidence="5 6">
    <name type="scientific">Microthlaspi erraticum</name>
    <dbReference type="NCBI Taxonomy" id="1685480"/>
    <lineage>
        <taxon>Eukaryota</taxon>
        <taxon>Viridiplantae</taxon>
        <taxon>Streptophyta</taxon>
        <taxon>Embryophyta</taxon>
        <taxon>Tracheophyta</taxon>
        <taxon>Spermatophyta</taxon>
        <taxon>Magnoliopsida</taxon>
        <taxon>eudicotyledons</taxon>
        <taxon>Gunneridae</taxon>
        <taxon>Pentapetalae</taxon>
        <taxon>rosids</taxon>
        <taxon>malvids</taxon>
        <taxon>Brassicales</taxon>
        <taxon>Brassicaceae</taxon>
        <taxon>Coluteocarpeae</taxon>
        <taxon>Microthlaspi</taxon>
    </lineage>
</organism>
<dbReference type="EMBL" id="CACVBM020001297">
    <property type="protein sequence ID" value="CAA7044386.1"/>
    <property type="molecule type" value="Genomic_DNA"/>
</dbReference>
<keyword evidence="6" id="KW-1185">Reference proteome</keyword>
<dbReference type="OrthoDB" id="1039505at2759"/>
<evidence type="ECO:0000259" key="4">
    <source>
        <dbReference type="Pfam" id="PF03081"/>
    </source>
</evidence>
<dbReference type="PANTHER" id="PTHR12542">
    <property type="entry name" value="EXOCYST COMPLEX PROTEIN EXO70"/>
    <property type="match status" value="1"/>
</dbReference>
<dbReference type="GO" id="GO:0006887">
    <property type="term" value="P:exocytosis"/>
    <property type="evidence" value="ECO:0007669"/>
    <property type="project" value="UniProtKB-KW"/>
</dbReference>
<gene>
    <name evidence="5" type="ORF">MERR_LOCUS31621</name>
</gene>
<comment type="similarity">
    <text evidence="1 3">Belongs to the EXO70 family.</text>
</comment>
<comment type="function">
    <text evidence="3">Component of the exocyst complex.</text>
</comment>
<proteinExistence type="inferred from homology"/>
<feature type="domain" description="Exocyst complex subunit Exo70 C-terminal" evidence="4">
    <location>
        <begin position="263"/>
        <end position="622"/>
    </location>
</feature>
<dbReference type="GO" id="GO:0015031">
    <property type="term" value="P:protein transport"/>
    <property type="evidence" value="ECO:0007669"/>
    <property type="project" value="UniProtKB-KW"/>
</dbReference>
<dbReference type="SUPFAM" id="SSF74788">
    <property type="entry name" value="Cullin repeat-like"/>
    <property type="match status" value="1"/>
</dbReference>
<dbReference type="Gene3D" id="1.20.1280.170">
    <property type="entry name" value="Exocyst complex component Exo70"/>
    <property type="match status" value="1"/>
</dbReference>